<organism evidence="1 2">
    <name type="scientific">Paenibacillus haidiansis</name>
    <dbReference type="NCBI Taxonomy" id="1574488"/>
    <lineage>
        <taxon>Bacteria</taxon>
        <taxon>Bacillati</taxon>
        <taxon>Bacillota</taxon>
        <taxon>Bacilli</taxon>
        <taxon>Bacillales</taxon>
        <taxon>Paenibacillaceae</taxon>
        <taxon>Paenibacillus</taxon>
    </lineage>
</organism>
<sequence length="103" mass="11307">MLDYNRTVWQDHIVDMSTGEVIQEGTPIAARPLNNIEEGVASVTEAANQHATLIGDLRSEVEILKNASLNNLTSNVFLENFANLDSIKLSTGIYDTAAKKIYV</sequence>
<proteinExistence type="predicted"/>
<keyword evidence="1" id="KW-0808">Transferase</keyword>
<dbReference type="Proteomes" id="UP001306950">
    <property type="component" value="Unassembled WGS sequence"/>
</dbReference>
<accession>A0ABU7VPK2</accession>
<dbReference type="RefSeq" id="WP_331845913.1">
    <property type="nucleotide sequence ID" value="NZ_JAZHPZ010000003.1"/>
</dbReference>
<name>A0ABU7VPK2_9BACL</name>
<evidence type="ECO:0000313" key="2">
    <source>
        <dbReference type="Proteomes" id="UP001306950"/>
    </source>
</evidence>
<dbReference type="GO" id="GO:0016301">
    <property type="term" value="F:kinase activity"/>
    <property type="evidence" value="ECO:0007669"/>
    <property type="project" value="UniProtKB-KW"/>
</dbReference>
<dbReference type="EMBL" id="JAZHPZ010000003">
    <property type="protein sequence ID" value="MEF2965680.1"/>
    <property type="molecule type" value="Genomic_DNA"/>
</dbReference>
<comment type="caution">
    <text evidence="1">The sequence shown here is derived from an EMBL/GenBank/DDBJ whole genome shotgun (WGS) entry which is preliminary data.</text>
</comment>
<gene>
    <name evidence="1" type="ORF">V3851_07545</name>
</gene>
<protein>
    <submittedName>
        <fullName evidence="1">Inorganic polyphosphate kinase</fullName>
    </submittedName>
</protein>
<keyword evidence="2" id="KW-1185">Reference proteome</keyword>
<keyword evidence="1" id="KW-0418">Kinase</keyword>
<evidence type="ECO:0000313" key="1">
    <source>
        <dbReference type="EMBL" id="MEF2965680.1"/>
    </source>
</evidence>
<reference evidence="1 2" key="1">
    <citation type="submission" date="2024-02" db="EMBL/GenBank/DDBJ databases">
        <title>A nitrogen-fixing paenibacillus bacterium.</title>
        <authorList>
            <person name="Zhang W.L."/>
            <person name="Chen S.F."/>
        </authorList>
    </citation>
    <scope>NUCLEOTIDE SEQUENCE [LARGE SCALE GENOMIC DNA]</scope>
    <source>
        <strain evidence="1 2">M1</strain>
    </source>
</reference>